<reference evidence="1 2" key="1">
    <citation type="journal article" date="2019" name="Sci. Rep.">
        <title>Orb-weaving spider Araneus ventricosus genome elucidates the spidroin gene catalogue.</title>
        <authorList>
            <person name="Kono N."/>
            <person name="Nakamura H."/>
            <person name="Ohtoshi R."/>
            <person name="Moran D.A.P."/>
            <person name="Shinohara A."/>
            <person name="Yoshida Y."/>
            <person name="Fujiwara M."/>
            <person name="Mori M."/>
            <person name="Tomita M."/>
            <person name="Arakawa K."/>
        </authorList>
    </citation>
    <scope>NUCLEOTIDE SEQUENCE [LARGE SCALE GENOMIC DNA]</scope>
</reference>
<dbReference type="OrthoDB" id="412981at2759"/>
<organism evidence="1 2">
    <name type="scientific">Araneus ventricosus</name>
    <name type="common">Orbweaver spider</name>
    <name type="synonym">Epeira ventricosa</name>
    <dbReference type="NCBI Taxonomy" id="182803"/>
    <lineage>
        <taxon>Eukaryota</taxon>
        <taxon>Metazoa</taxon>
        <taxon>Ecdysozoa</taxon>
        <taxon>Arthropoda</taxon>
        <taxon>Chelicerata</taxon>
        <taxon>Arachnida</taxon>
        <taxon>Araneae</taxon>
        <taxon>Araneomorphae</taxon>
        <taxon>Entelegynae</taxon>
        <taxon>Araneoidea</taxon>
        <taxon>Araneidae</taxon>
        <taxon>Araneus</taxon>
    </lineage>
</organism>
<gene>
    <name evidence="1" type="ORF">AVEN_72777_1</name>
</gene>
<accession>A0A4Y2QIY3</accession>
<sequence length="96" mass="11072">MTEQVWFKARDLSHSVSTFSLMTSGKCLTQSYAYLSMTLRSCPLAQMADTAMSRLNTHLTELGGWLIKWKIKINSEKFQTVYFSRSRNQPFPPKLC</sequence>
<protein>
    <recommendedName>
        <fullName evidence="3">Reverse transcriptase domain-containing protein</fullName>
    </recommendedName>
</protein>
<dbReference type="Proteomes" id="UP000499080">
    <property type="component" value="Unassembled WGS sequence"/>
</dbReference>
<proteinExistence type="predicted"/>
<evidence type="ECO:0000313" key="2">
    <source>
        <dbReference type="Proteomes" id="UP000499080"/>
    </source>
</evidence>
<dbReference type="AlphaFoldDB" id="A0A4Y2QIY3"/>
<keyword evidence="2" id="KW-1185">Reference proteome</keyword>
<evidence type="ECO:0000313" key="1">
    <source>
        <dbReference type="EMBL" id="GBN63272.1"/>
    </source>
</evidence>
<comment type="caution">
    <text evidence="1">The sequence shown here is derived from an EMBL/GenBank/DDBJ whole genome shotgun (WGS) entry which is preliminary data.</text>
</comment>
<evidence type="ECO:0008006" key="3">
    <source>
        <dbReference type="Google" id="ProtNLM"/>
    </source>
</evidence>
<dbReference type="EMBL" id="BGPR01014003">
    <property type="protein sequence ID" value="GBN63272.1"/>
    <property type="molecule type" value="Genomic_DNA"/>
</dbReference>
<name>A0A4Y2QIY3_ARAVE</name>